<dbReference type="Proteomes" id="UP001515500">
    <property type="component" value="Chromosome 14"/>
</dbReference>
<dbReference type="RefSeq" id="XP_039138757.1">
    <property type="nucleotide sequence ID" value="XM_039282823.1"/>
</dbReference>
<gene>
    <name evidence="2" type="primary">LOC120276091</name>
</gene>
<keyword evidence="1" id="KW-1185">Reference proteome</keyword>
<organism evidence="1 2">
    <name type="scientific">Dioscorea cayennensis subsp. rotundata</name>
    <name type="common">White Guinea yam</name>
    <name type="synonym">Dioscorea rotundata</name>
    <dbReference type="NCBI Taxonomy" id="55577"/>
    <lineage>
        <taxon>Eukaryota</taxon>
        <taxon>Viridiplantae</taxon>
        <taxon>Streptophyta</taxon>
        <taxon>Embryophyta</taxon>
        <taxon>Tracheophyta</taxon>
        <taxon>Spermatophyta</taxon>
        <taxon>Magnoliopsida</taxon>
        <taxon>Liliopsida</taxon>
        <taxon>Dioscoreales</taxon>
        <taxon>Dioscoreaceae</taxon>
        <taxon>Dioscorea</taxon>
    </lineage>
</organism>
<protein>
    <submittedName>
        <fullName evidence="2">Uncharacterized protein LOC120276091</fullName>
    </submittedName>
</protein>
<sequence>MRNKQASLQNLENQVGWITKLVSKWPQGSLLSNTEANPHVHLKAIPLRSGEKVGMGGDKMIKMEKEPEIKVIESLARKSEPTSIVEKRTPPLVKEYILCLLYPLRLLNDHTDKQFKRFLDLLKQLHISVPFVEALSQMPKYAKFLKDLLTNKRKSKEVSTVTLSEGSSALLQK</sequence>
<evidence type="ECO:0000313" key="2">
    <source>
        <dbReference type="RefSeq" id="XP_039138757.1"/>
    </source>
</evidence>
<dbReference type="GeneID" id="120276091"/>
<name>A0AB40CFQ2_DIOCR</name>
<dbReference type="AlphaFoldDB" id="A0AB40CFQ2"/>
<reference evidence="2" key="1">
    <citation type="submission" date="2025-08" db="UniProtKB">
        <authorList>
            <consortium name="RefSeq"/>
        </authorList>
    </citation>
    <scope>IDENTIFICATION</scope>
</reference>
<accession>A0AB40CFQ2</accession>
<proteinExistence type="predicted"/>
<evidence type="ECO:0000313" key="1">
    <source>
        <dbReference type="Proteomes" id="UP001515500"/>
    </source>
</evidence>